<dbReference type="EMBL" id="JAGEPF010000005">
    <property type="protein sequence ID" value="MBO2457566.1"/>
    <property type="molecule type" value="Genomic_DNA"/>
</dbReference>
<organism evidence="2 3">
    <name type="scientific">Actinomadura violacea</name>
    <dbReference type="NCBI Taxonomy" id="2819934"/>
    <lineage>
        <taxon>Bacteria</taxon>
        <taxon>Bacillati</taxon>
        <taxon>Actinomycetota</taxon>
        <taxon>Actinomycetes</taxon>
        <taxon>Streptosporangiales</taxon>
        <taxon>Thermomonosporaceae</taxon>
        <taxon>Actinomadura</taxon>
    </lineage>
</organism>
<dbReference type="InterPro" id="IPR003399">
    <property type="entry name" value="Mce/MlaD"/>
</dbReference>
<evidence type="ECO:0000313" key="3">
    <source>
        <dbReference type="Proteomes" id="UP000680206"/>
    </source>
</evidence>
<dbReference type="Pfam" id="PF02470">
    <property type="entry name" value="MlaD"/>
    <property type="match status" value="1"/>
</dbReference>
<dbReference type="InterPro" id="IPR005693">
    <property type="entry name" value="Mce"/>
</dbReference>
<dbReference type="PANTHER" id="PTHR33371">
    <property type="entry name" value="INTERMEMBRANE PHOSPHOLIPID TRANSPORT SYSTEM BINDING PROTEIN MLAD-RELATED"/>
    <property type="match status" value="1"/>
</dbReference>
<protein>
    <submittedName>
        <fullName evidence="2">MCE family protein</fullName>
    </submittedName>
</protein>
<dbReference type="InterPro" id="IPR052336">
    <property type="entry name" value="MlaD_Phospholipid_Transporter"/>
</dbReference>
<gene>
    <name evidence="2" type="ORF">J4709_08275</name>
</gene>
<reference evidence="2 3" key="1">
    <citation type="submission" date="2021-03" db="EMBL/GenBank/DDBJ databases">
        <title>Actinomadura violae sp. nov., isolated from lichen in Thailand.</title>
        <authorList>
            <person name="Kanchanasin P."/>
            <person name="Saeng-In P."/>
            <person name="Phongsopitanun W."/>
            <person name="Yuki M."/>
            <person name="Kudo T."/>
            <person name="Ohkuma M."/>
            <person name="Tanasupawat S."/>
        </authorList>
    </citation>
    <scope>NUCLEOTIDE SEQUENCE [LARGE SCALE GENOMIC DNA]</scope>
    <source>
        <strain evidence="2 3">LCR2-06</strain>
    </source>
</reference>
<dbReference type="Proteomes" id="UP000680206">
    <property type="component" value="Unassembled WGS sequence"/>
</dbReference>
<name>A0ABS3RLQ8_9ACTN</name>
<proteinExistence type="predicted"/>
<dbReference type="NCBIfam" id="TIGR00996">
    <property type="entry name" value="Mtu_fam_mce"/>
    <property type="match status" value="1"/>
</dbReference>
<dbReference type="RefSeq" id="WP_208238759.1">
    <property type="nucleotide sequence ID" value="NZ_JAGEPF010000005.1"/>
</dbReference>
<comment type="caution">
    <text evidence="2">The sequence shown here is derived from an EMBL/GenBank/DDBJ whole genome shotgun (WGS) entry which is preliminary data.</text>
</comment>
<feature type="domain" description="Mce/MlaD" evidence="1">
    <location>
        <begin position="40"/>
        <end position="114"/>
    </location>
</feature>
<evidence type="ECO:0000313" key="2">
    <source>
        <dbReference type="EMBL" id="MBO2457566.1"/>
    </source>
</evidence>
<sequence>MLTIATRIKLVVFALLAVLVTGYIAVHYADLGRYVGMSGYYTVHADLAQTGGLFPGSSVTYRGIEVGKVGGIRLHGSTVRADLHIDHGTRLPSDLTAAVANRSAVGEQYIDLRPRRDGGPYLHGGSVIAASTPAPVTETLQAVNDLAASVPLTSLRTVVTELGVAFTGQGPDLQALLDKSASFTATADAHFDDTLALIQNGNVVLATQNQEAGALKSFAANSALLARRLRDSDADLRTLITAAPPAGLQISRLLRESGPDLSVLLANLTTGSRIAAPRTAELGHLLADLPALAAVGVTITRDGTINLGTVNTFFNPLPCVTGYGGTPYRDGLDVSHAPALNTGARCDLPASSGVNVRGSANAPHHGVPQPASPGGALQAAATAAFPGALSLPATPPVPGGDMAALLLPGGADR</sequence>
<accession>A0ABS3RLQ8</accession>
<dbReference type="PANTHER" id="PTHR33371:SF16">
    <property type="entry name" value="MCE-FAMILY PROTEIN MCE3F"/>
    <property type="match status" value="1"/>
</dbReference>
<evidence type="ECO:0000259" key="1">
    <source>
        <dbReference type="Pfam" id="PF02470"/>
    </source>
</evidence>
<keyword evidence="3" id="KW-1185">Reference proteome</keyword>